<sequence>MVQPAAGRSAQGEVSTAPAAKVAADAREGEAARLGTEQIRKSLEEINNVLAGMSISVQFQIDPNYKDVIVKVVDQNNDKVILQIPSMEVVRIAKAMDSLKGLLFSQAV</sequence>
<dbReference type="PATRIC" id="fig|36861.3.peg.3137"/>
<dbReference type="AlphaFoldDB" id="A0A106BGP9"/>
<dbReference type="Proteomes" id="UP000064243">
    <property type="component" value="Unassembled WGS sequence"/>
</dbReference>
<dbReference type="PANTHER" id="PTHR37166:SF1">
    <property type="entry name" value="PROTEIN FLAG"/>
    <property type="match status" value="1"/>
</dbReference>
<reference evidence="2 3" key="1">
    <citation type="journal article" date="2015" name="Appl. Environ. Microbiol.">
        <title>Aerobic and Anaerobic Thiosulfate Oxidation by a Cold-Adapted, Subglacial Chemoautotroph.</title>
        <authorList>
            <person name="Harrold Z.R."/>
            <person name="Skidmore M.L."/>
            <person name="Hamilton T.L."/>
            <person name="Desch L."/>
            <person name="Amada K."/>
            <person name="van Gelder W."/>
            <person name="Glover K."/>
            <person name="Roden E.E."/>
            <person name="Boyd E.S."/>
        </authorList>
    </citation>
    <scope>NUCLEOTIDE SEQUENCE [LARGE SCALE GENOMIC DNA]</scope>
    <source>
        <strain evidence="2 3">RG</strain>
    </source>
</reference>
<proteinExistence type="predicted"/>
<comment type="caution">
    <text evidence="2">The sequence shown here is derived from an EMBL/GenBank/DDBJ whole genome shotgun (WGS) entry which is preliminary data.</text>
</comment>
<protein>
    <recommendedName>
        <fullName evidence="4">Flagellar protein FlaG</fullName>
    </recommendedName>
</protein>
<keyword evidence="3" id="KW-1185">Reference proteome</keyword>
<evidence type="ECO:0008006" key="4">
    <source>
        <dbReference type="Google" id="ProtNLM"/>
    </source>
</evidence>
<name>A0A106BGP9_THIDE</name>
<evidence type="ECO:0000313" key="3">
    <source>
        <dbReference type="Proteomes" id="UP000064243"/>
    </source>
</evidence>
<dbReference type="InterPro" id="IPR035924">
    <property type="entry name" value="FlaG-like_sf"/>
</dbReference>
<dbReference type="PANTHER" id="PTHR37166">
    <property type="entry name" value="PROTEIN FLAG"/>
    <property type="match status" value="1"/>
</dbReference>
<evidence type="ECO:0000256" key="1">
    <source>
        <dbReference type="SAM" id="MobiDB-lite"/>
    </source>
</evidence>
<accession>A0A106BGP9</accession>
<dbReference type="EMBL" id="LDUG01000060">
    <property type="protein sequence ID" value="KVW92213.1"/>
    <property type="molecule type" value="Genomic_DNA"/>
</dbReference>
<organism evidence="2 3">
    <name type="scientific">Thiobacillus denitrificans</name>
    <dbReference type="NCBI Taxonomy" id="36861"/>
    <lineage>
        <taxon>Bacteria</taxon>
        <taxon>Pseudomonadati</taxon>
        <taxon>Pseudomonadota</taxon>
        <taxon>Betaproteobacteria</taxon>
        <taxon>Nitrosomonadales</taxon>
        <taxon>Thiobacillaceae</taxon>
        <taxon>Thiobacillus</taxon>
    </lineage>
</organism>
<dbReference type="SUPFAM" id="SSF160214">
    <property type="entry name" value="FlaG-like"/>
    <property type="match status" value="1"/>
</dbReference>
<dbReference type="InterPro" id="IPR005186">
    <property type="entry name" value="FlaG"/>
</dbReference>
<gene>
    <name evidence="2" type="ORF">ABW22_15925</name>
</gene>
<dbReference type="Pfam" id="PF03646">
    <property type="entry name" value="FlaG"/>
    <property type="match status" value="1"/>
</dbReference>
<feature type="region of interest" description="Disordered" evidence="1">
    <location>
        <begin position="1"/>
        <end position="22"/>
    </location>
</feature>
<evidence type="ECO:0000313" key="2">
    <source>
        <dbReference type="EMBL" id="KVW92213.1"/>
    </source>
</evidence>
<dbReference type="Gene3D" id="3.30.160.170">
    <property type="entry name" value="FlaG-like"/>
    <property type="match status" value="1"/>
</dbReference>